<dbReference type="Gene3D" id="1.10.10.60">
    <property type="entry name" value="Homeodomain-like"/>
    <property type="match status" value="1"/>
</dbReference>
<feature type="active site" description="O-(5'-phospho-DNA)-serine intermediate" evidence="5 6">
    <location>
        <position position="9"/>
    </location>
</feature>
<dbReference type="CDD" id="cd03768">
    <property type="entry name" value="SR_ResInv"/>
    <property type="match status" value="1"/>
</dbReference>
<dbReference type="SUPFAM" id="SSF46689">
    <property type="entry name" value="Homeodomain-like"/>
    <property type="match status" value="1"/>
</dbReference>
<dbReference type="AlphaFoldDB" id="A0A6B1DVJ5"/>
<evidence type="ECO:0000256" key="1">
    <source>
        <dbReference type="ARBA" id="ARBA00009913"/>
    </source>
</evidence>
<dbReference type="EMBL" id="VXPY01000110">
    <property type="protein sequence ID" value="MYD91719.1"/>
    <property type="molecule type" value="Genomic_DNA"/>
</dbReference>
<name>A0A6B1DVJ5_9CHLR</name>
<dbReference type="PROSITE" id="PS51736">
    <property type="entry name" value="RECOMBINASES_3"/>
    <property type="match status" value="1"/>
</dbReference>
<keyword evidence="3" id="KW-0238">DNA-binding</keyword>
<evidence type="ECO:0000256" key="6">
    <source>
        <dbReference type="PROSITE-ProRule" id="PRU10137"/>
    </source>
</evidence>
<evidence type="ECO:0000256" key="5">
    <source>
        <dbReference type="PIRSR" id="PIRSR606118-50"/>
    </source>
</evidence>
<dbReference type="Pfam" id="PF00239">
    <property type="entry name" value="Resolvase"/>
    <property type="match status" value="1"/>
</dbReference>
<dbReference type="FunFam" id="3.40.50.1390:FF:000001">
    <property type="entry name" value="DNA recombinase"/>
    <property type="match status" value="1"/>
</dbReference>
<comment type="caution">
    <text evidence="8">The sequence shown here is derived from an EMBL/GenBank/DDBJ whole genome shotgun (WGS) entry which is preliminary data.</text>
</comment>
<evidence type="ECO:0000313" key="8">
    <source>
        <dbReference type="EMBL" id="MYD91719.1"/>
    </source>
</evidence>
<accession>A0A6B1DVJ5</accession>
<dbReference type="Gene3D" id="3.40.50.1390">
    <property type="entry name" value="Resolvase, N-terminal catalytic domain"/>
    <property type="match status" value="1"/>
</dbReference>
<keyword evidence="2" id="KW-0229">DNA integration</keyword>
<dbReference type="InterPro" id="IPR009057">
    <property type="entry name" value="Homeodomain-like_sf"/>
</dbReference>
<dbReference type="InterPro" id="IPR006120">
    <property type="entry name" value="Resolvase_HTH_dom"/>
</dbReference>
<dbReference type="InterPro" id="IPR006119">
    <property type="entry name" value="Resolv_N"/>
</dbReference>
<dbReference type="InterPro" id="IPR036162">
    <property type="entry name" value="Resolvase-like_N_sf"/>
</dbReference>
<dbReference type="PROSITE" id="PS00398">
    <property type="entry name" value="RECOMBINASES_2"/>
    <property type="match status" value="1"/>
</dbReference>
<keyword evidence="4" id="KW-0233">DNA recombination</keyword>
<gene>
    <name evidence="8" type="ORF">F4Y08_15535</name>
</gene>
<dbReference type="GO" id="GO:0015074">
    <property type="term" value="P:DNA integration"/>
    <property type="evidence" value="ECO:0007669"/>
    <property type="project" value="UniProtKB-KW"/>
</dbReference>
<dbReference type="PROSITE" id="PS00397">
    <property type="entry name" value="RECOMBINASES_1"/>
    <property type="match status" value="1"/>
</dbReference>
<dbReference type="SMART" id="SM00857">
    <property type="entry name" value="Resolvase"/>
    <property type="match status" value="1"/>
</dbReference>
<evidence type="ECO:0000259" key="7">
    <source>
        <dbReference type="PROSITE" id="PS51736"/>
    </source>
</evidence>
<reference evidence="8" key="1">
    <citation type="submission" date="2019-09" db="EMBL/GenBank/DDBJ databases">
        <title>Characterisation of the sponge microbiome using genome-centric metagenomics.</title>
        <authorList>
            <person name="Engelberts J.P."/>
            <person name="Robbins S.J."/>
            <person name="De Goeij J.M."/>
            <person name="Aranda M."/>
            <person name="Bell S.C."/>
            <person name="Webster N.S."/>
        </authorList>
    </citation>
    <scope>NUCLEOTIDE SEQUENCE</scope>
    <source>
        <strain evidence="8">SB0662_bin_9</strain>
    </source>
</reference>
<dbReference type="PANTHER" id="PTHR30461:SF2">
    <property type="entry name" value="SERINE RECOMBINASE PINE-RELATED"/>
    <property type="match status" value="1"/>
</dbReference>
<dbReference type="PROSITE" id="PS00356">
    <property type="entry name" value="HTH_LACI_1"/>
    <property type="match status" value="1"/>
</dbReference>
<dbReference type="SUPFAM" id="SSF53041">
    <property type="entry name" value="Resolvase-like"/>
    <property type="match status" value="1"/>
</dbReference>
<evidence type="ECO:0000256" key="2">
    <source>
        <dbReference type="ARBA" id="ARBA00022908"/>
    </source>
</evidence>
<dbReference type="GO" id="GO:0000150">
    <property type="term" value="F:DNA strand exchange activity"/>
    <property type="evidence" value="ECO:0007669"/>
    <property type="project" value="InterPro"/>
</dbReference>
<dbReference type="PANTHER" id="PTHR30461">
    <property type="entry name" value="DNA-INVERTASE FROM LAMBDOID PROPHAGE"/>
    <property type="match status" value="1"/>
</dbReference>
<proteinExistence type="inferred from homology"/>
<protein>
    <submittedName>
        <fullName evidence="8">Recombinase family protein</fullName>
    </submittedName>
</protein>
<organism evidence="8">
    <name type="scientific">Caldilineaceae bacterium SB0662_bin_9</name>
    <dbReference type="NCBI Taxonomy" id="2605258"/>
    <lineage>
        <taxon>Bacteria</taxon>
        <taxon>Bacillati</taxon>
        <taxon>Chloroflexota</taxon>
        <taxon>Caldilineae</taxon>
        <taxon>Caldilineales</taxon>
        <taxon>Caldilineaceae</taxon>
    </lineage>
</organism>
<dbReference type="InterPro" id="IPR050639">
    <property type="entry name" value="SSR_resolvase"/>
</dbReference>
<evidence type="ECO:0000256" key="4">
    <source>
        <dbReference type="ARBA" id="ARBA00023172"/>
    </source>
</evidence>
<comment type="similarity">
    <text evidence="1">Belongs to the site-specific recombinase resolvase family.</text>
</comment>
<dbReference type="GO" id="GO:0003677">
    <property type="term" value="F:DNA binding"/>
    <property type="evidence" value="ECO:0007669"/>
    <property type="project" value="UniProtKB-KW"/>
</dbReference>
<dbReference type="Pfam" id="PF02796">
    <property type="entry name" value="HTH_7"/>
    <property type="match status" value="1"/>
</dbReference>
<feature type="domain" description="Resolvase/invertase-type recombinase catalytic" evidence="7">
    <location>
        <begin position="1"/>
        <end position="138"/>
    </location>
</feature>
<dbReference type="InterPro" id="IPR006118">
    <property type="entry name" value="Recombinase_CS"/>
</dbReference>
<evidence type="ECO:0000256" key="3">
    <source>
        <dbReference type="ARBA" id="ARBA00023125"/>
    </source>
</evidence>
<sequence length="200" mass="21888">MKIGYARVSTHEQTLDLQIDRLRAAGCDPNHIHADRVSGSSPGLERPGLGKALAYARAGDQLVIWRLDRLGRSLKDLIDQVANLERHGIELVSLQESIDTATPAGRALFQICGVFAEFERNLISERTKAGLAAARARGRKGGRKPKLTPEQLDWAAGLMREKQLTVREIARLSGVTPNTLYRYLTPDGERRSGAPTPDGG</sequence>